<accession>A0ABT9ZTD1</accession>
<proteinExistence type="predicted"/>
<evidence type="ECO:0000313" key="2">
    <source>
        <dbReference type="Proteomes" id="UP001230005"/>
    </source>
</evidence>
<dbReference type="RefSeq" id="WP_307323796.1">
    <property type="nucleotide sequence ID" value="NZ_JAUSUG010000005.1"/>
</dbReference>
<dbReference type="PIRSF" id="PIRSF037692">
    <property type="entry name" value="UCP037692"/>
    <property type="match status" value="1"/>
</dbReference>
<comment type="caution">
    <text evidence="1">The sequence shown here is derived from an EMBL/GenBank/DDBJ whole genome shotgun (WGS) entry which is preliminary data.</text>
</comment>
<organism evidence="1 2">
    <name type="scientific">Evansella vedderi</name>
    <dbReference type="NCBI Taxonomy" id="38282"/>
    <lineage>
        <taxon>Bacteria</taxon>
        <taxon>Bacillati</taxon>
        <taxon>Bacillota</taxon>
        <taxon>Bacilli</taxon>
        <taxon>Bacillales</taxon>
        <taxon>Bacillaceae</taxon>
        <taxon>Evansella</taxon>
    </lineage>
</organism>
<dbReference type="Pfam" id="PF17277">
    <property type="entry name" value="DUF5342"/>
    <property type="match status" value="1"/>
</dbReference>
<reference evidence="1 2" key="1">
    <citation type="submission" date="2023-07" db="EMBL/GenBank/DDBJ databases">
        <title>Genomic Encyclopedia of Type Strains, Phase IV (KMG-IV): sequencing the most valuable type-strain genomes for metagenomic binning, comparative biology and taxonomic classification.</title>
        <authorList>
            <person name="Goeker M."/>
        </authorList>
    </citation>
    <scope>NUCLEOTIDE SEQUENCE [LARGE SCALE GENOMIC DNA]</scope>
    <source>
        <strain evidence="1 2">DSM 9768</strain>
    </source>
</reference>
<dbReference type="EMBL" id="JAUSUG010000005">
    <property type="protein sequence ID" value="MDQ0254195.1"/>
    <property type="molecule type" value="Genomic_DNA"/>
</dbReference>
<protein>
    <submittedName>
        <fullName evidence="1">Uncharacterized protein</fullName>
    </submittedName>
</protein>
<gene>
    <name evidence="1" type="ORF">J2S74_001570</name>
</gene>
<evidence type="ECO:0000313" key="1">
    <source>
        <dbReference type="EMBL" id="MDQ0254195.1"/>
    </source>
</evidence>
<keyword evidence="2" id="KW-1185">Reference proteome</keyword>
<name>A0ABT9ZTD1_9BACI</name>
<dbReference type="Proteomes" id="UP001230005">
    <property type="component" value="Unassembled WGS sequence"/>
</dbReference>
<dbReference type="InterPro" id="IPR017263">
    <property type="entry name" value="UCP037692"/>
</dbReference>
<sequence length="71" mass="8881">MLTHFHYKEIKNNLINQEWSFSFYYKQKKYLGNYYKDGTIKWDNPSPKEEDKKFLETCVHDLMLFHVYEKH</sequence>